<sequence length="79" mass="7559">MGSGLLSVVGTAALLVPGTGRGGSNHAAGGHTDGVDLLDAFGLVLAAATGLGSLAAGFELVGIMHAVSQIQAEWAGLFG</sequence>
<name>A0ABU5YPZ6_9MYCO</name>
<keyword evidence="3" id="KW-1185">Reference proteome</keyword>
<keyword evidence="1" id="KW-1133">Transmembrane helix</keyword>
<dbReference type="Proteomes" id="UP001299046">
    <property type="component" value="Unassembled WGS sequence"/>
</dbReference>
<gene>
    <name evidence="2" type="ORF">KV112_17465</name>
</gene>
<proteinExistence type="predicted"/>
<dbReference type="RefSeq" id="WP_224861533.1">
    <property type="nucleotide sequence ID" value="NZ_JAYJJS010000026.1"/>
</dbReference>
<accession>A0ABU5YPZ6</accession>
<protein>
    <submittedName>
        <fullName evidence="2">Uncharacterized protein</fullName>
    </submittedName>
</protein>
<feature type="transmembrane region" description="Helical" evidence="1">
    <location>
        <begin position="38"/>
        <end position="61"/>
    </location>
</feature>
<evidence type="ECO:0000313" key="2">
    <source>
        <dbReference type="EMBL" id="MEB3051504.1"/>
    </source>
</evidence>
<evidence type="ECO:0000313" key="3">
    <source>
        <dbReference type="Proteomes" id="UP001299046"/>
    </source>
</evidence>
<reference evidence="2 3" key="1">
    <citation type="submission" date="2023-12" db="EMBL/GenBank/DDBJ databases">
        <title>Description of new species of Mycobacterium terrae complex isolated from sewage at the Sao Paulo Zoological Park Foundation in Brazil.</title>
        <authorList>
            <person name="Romagnoli C.L."/>
            <person name="Conceicao E.C."/>
            <person name="Machado E."/>
            <person name="Barreto L.B.P.F."/>
            <person name="Sharma A."/>
            <person name="Silva N.M."/>
            <person name="Marques L.E."/>
            <person name="Juliana M.A."/>
            <person name="Lourenco M.C.S."/>
            <person name="Digiampietri L.A."/>
            <person name="Suffys P.N."/>
            <person name="Viana-Niero C."/>
        </authorList>
    </citation>
    <scope>NUCLEOTIDE SEQUENCE [LARGE SCALE GENOMIC DNA]</scope>
    <source>
        <strain evidence="2 3">MYC123</strain>
    </source>
</reference>
<evidence type="ECO:0000256" key="1">
    <source>
        <dbReference type="SAM" id="Phobius"/>
    </source>
</evidence>
<comment type="caution">
    <text evidence="2">The sequence shown here is derived from an EMBL/GenBank/DDBJ whole genome shotgun (WGS) entry which is preliminary data.</text>
</comment>
<keyword evidence="1" id="KW-0812">Transmembrane</keyword>
<dbReference type="EMBL" id="JAYJJT010000022">
    <property type="protein sequence ID" value="MEB3051504.1"/>
    <property type="molecule type" value="Genomic_DNA"/>
</dbReference>
<keyword evidence="1" id="KW-0472">Membrane</keyword>
<organism evidence="2 3">
    <name type="scientific">[Mycobacterium] zoologicum</name>
    <dbReference type="NCBI Taxonomy" id="2872311"/>
    <lineage>
        <taxon>Bacteria</taxon>
        <taxon>Bacillati</taxon>
        <taxon>Actinomycetota</taxon>
        <taxon>Actinomycetes</taxon>
        <taxon>Mycobacteriales</taxon>
        <taxon>Mycobacteriaceae</taxon>
        <taxon>Mycolicibacter</taxon>
    </lineage>
</organism>